<dbReference type="EMBL" id="MEVJ01000028">
    <property type="protein sequence ID" value="OGC57300.1"/>
    <property type="molecule type" value="Genomic_DNA"/>
</dbReference>
<sequence>MTDFENQQLRYCLYARKSTESDERQAMSIDSQIKEMMEQATKENLNIVEIRQESHSAKLSRARPVFKQLIADIDKGLFDAIITWAPDRLSRNAGDLGALVDLMDRKQLLHIKTYSQTFSNNPNEKFLLMILCSQAKLENDHRGENVKRGIRAKCERGWRPCMSPLGYFNRTFNGEIDIVLDSVKVPIIKEMFELVAYCGFSGRSLKRYLDREKNFKSRRGGGQAKPK</sequence>
<protein>
    <recommendedName>
        <fullName evidence="1">Resolvase/invertase-type recombinase catalytic domain-containing protein</fullName>
    </recommendedName>
</protein>
<dbReference type="Gene3D" id="3.90.1750.20">
    <property type="entry name" value="Putative Large Serine Recombinase, Chain B, Domain 2"/>
    <property type="match status" value="1"/>
</dbReference>
<dbReference type="InterPro" id="IPR006119">
    <property type="entry name" value="Resolv_N"/>
</dbReference>
<dbReference type="PANTHER" id="PTHR30461:SF23">
    <property type="entry name" value="DNA RECOMBINASE-RELATED"/>
    <property type="match status" value="1"/>
</dbReference>
<dbReference type="AlphaFoldDB" id="A0A1F4VK09"/>
<dbReference type="PANTHER" id="PTHR30461">
    <property type="entry name" value="DNA-INVERTASE FROM LAMBDOID PROPHAGE"/>
    <property type="match status" value="1"/>
</dbReference>
<evidence type="ECO:0000259" key="1">
    <source>
        <dbReference type="PROSITE" id="PS51736"/>
    </source>
</evidence>
<dbReference type="InterPro" id="IPR036162">
    <property type="entry name" value="Resolvase-like_N_sf"/>
</dbReference>
<dbReference type="CDD" id="cd00338">
    <property type="entry name" value="Ser_Recombinase"/>
    <property type="match status" value="1"/>
</dbReference>
<proteinExistence type="predicted"/>
<dbReference type="GO" id="GO:0000150">
    <property type="term" value="F:DNA strand exchange activity"/>
    <property type="evidence" value="ECO:0007669"/>
    <property type="project" value="InterPro"/>
</dbReference>
<accession>A0A1F4VK09</accession>
<dbReference type="InterPro" id="IPR038109">
    <property type="entry name" value="DNA_bind_recomb_sf"/>
</dbReference>
<comment type="caution">
    <text evidence="2">The sequence shown here is derived from an EMBL/GenBank/DDBJ whole genome shotgun (WGS) entry which is preliminary data.</text>
</comment>
<dbReference type="InterPro" id="IPR050639">
    <property type="entry name" value="SSR_resolvase"/>
</dbReference>
<dbReference type="SUPFAM" id="SSF53041">
    <property type="entry name" value="Resolvase-like"/>
    <property type="match status" value="1"/>
</dbReference>
<gene>
    <name evidence="2" type="ORF">A2976_00845</name>
</gene>
<dbReference type="GO" id="GO:0003677">
    <property type="term" value="F:DNA binding"/>
    <property type="evidence" value="ECO:0007669"/>
    <property type="project" value="InterPro"/>
</dbReference>
<dbReference type="PROSITE" id="PS51736">
    <property type="entry name" value="RECOMBINASES_3"/>
    <property type="match status" value="1"/>
</dbReference>
<organism evidence="2 3">
    <name type="scientific">candidate division WWE3 bacterium RIFCSPLOWO2_01_FULL_41_9</name>
    <dbReference type="NCBI Taxonomy" id="1802626"/>
    <lineage>
        <taxon>Bacteria</taxon>
        <taxon>Katanobacteria</taxon>
    </lineage>
</organism>
<reference evidence="2 3" key="1">
    <citation type="journal article" date="2016" name="Nat. Commun.">
        <title>Thousands of microbial genomes shed light on interconnected biogeochemical processes in an aquifer system.</title>
        <authorList>
            <person name="Anantharaman K."/>
            <person name="Brown C.T."/>
            <person name="Hug L.A."/>
            <person name="Sharon I."/>
            <person name="Castelle C.J."/>
            <person name="Probst A.J."/>
            <person name="Thomas B.C."/>
            <person name="Singh A."/>
            <person name="Wilkins M.J."/>
            <person name="Karaoz U."/>
            <person name="Brodie E.L."/>
            <person name="Williams K.H."/>
            <person name="Hubbard S.S."/>
            <person name="Banfield J.F."/>
        </authorList>
    </citation>
    <scope>NUCLEOTIDE SEQUENCE [LARGE SCALE GENOMIC DNA]</scope>
</reference>
<name>A0A1F4VK09_UNCKA</name>
<feature type="domain" description="Resolvase/invertase-type recombinase catalytic" evidence="1">
    <location>
        <begin position="10"/>
        <end position="157"/>
    </location>
</feature>
<evidence type="ECO:0000313" key="2">
    <source>
        <dbReference type="EMBL" id="OGC57300.1"/>
    </source>
</evidence>
<dbReference type="SMART" id="SM00857">
    <property type="entry name" value="Resolvase"/>
    <property type="match status" value="1"/>
</dbReference>
<evidence type="ECO:0000313" key="3">
    <source>
        <dbReference type="Proteomes" id="UP000178346"/>
    </source>
</evidence>
<dbReference type="Gene3D" id="3.40.50.1390">
    <property type="entry name" value="Resolvase, N-terminal catalytic domain"/>
    <property type="match status" value="1"/>
</dbReference>
<dbReference type="Pfam" id="PF00239">
    <property type="entry name" value="Resolvase"/>
    <property type="match status" value="1"/>
</dbReference>
<dbReference type="Proteomes" id="UP000178346">
    <property type="component" value="Unassembled WGS sequence"/>
</dbReference>